<dbReference type="InterPro" id="IPR025366">
    <property type="entry name" value="DUF4270"/>
</dbReference>
<dbReference type="RefSeq" id="WP_330108577.1">
    <property type="nucleotide sequence ID" value="NZ_JAZDQT010000002.1"/>
</dbReference>
<reference evidence="1 2" key="1">
    <citation type="submission" date="2024-01" db="EMBL/GenBank/DDBJ databases">
        <title>Pedobacter sp. nov., isolated from fresh soil.</title>
        <authorList>
            <person name="Le N.T.T."/>
        </authorList>
    </citation>
    <scope>NUCLEOTIDE SEQUENCE [LARGE SCALE GENOMIC DNA]</scope>
    <source>
        <strain evidence="1 2">KR3-3</strain>
    </source>
</reference>
<sequence length="462" mass="50296">MTLLISLFLFASCEKTSTIGLEIDPNTAIQGSLVDTVTISSRTLSDKIVSSNGLARNPLGLLTDPLFGKTEANLSMAVNVPSNAYSFGTTPTLDSAVLVLNYGGEFYGDSTSNFNLEVRQLVDDLSASESFLSNQSWLASNTVIGSKSGKLYPNTRVKVTDIVTGKADTIRSASPQIRIQLNKTFIENNIININAENLKNNQNFVRFFRGLQVKASTAATNGSMMFFEFTGSTSGLYLYYKNQNTTTNKPDTIAVNFPILNSSSPVASTVTHNYSTAVTTQLSNPNQQYPVTYLQPLSGLKTKISFPYLKNFVANVGKVVVNKAELVIDLSSGTDPIPFNAAPRLALYRYDIAEQRKNIPDNDRGSLTTPADPRVTQTAAIFGGYFNAIKKQYVFVVTAYIQDLLNGKTQDYGTFLAPTPTDQFSLNPSMASGARSVIGSFKKNPVAGDNVMKLNIYYTKIN</sequence>
<dbReference type="EMBL" id="JAZDQT010000002">
    <property type="protein sequence ID" value="MEE1946271.1"/>
    <property type="molecule type" value="Genomic_DNA"/>
</dbReference>
<dbReference type="Proteomes" id="UP001336835">
    <property type="component" value="Unassembled WGS sequence"/>
</dbReference>
<keyword evidence="2" id="KW-1185">Reference proteome</keyword>
<comment type="caution">
    <text evidence="1">The sequence shown here is derived from an EMBL/GenBank/DDBJ whole genome shotgun (WGS) entry which is preliminary data.</text>
</comment>
<gene>
    <name evidence="1" type="ORF">VRU48_14195</name>
</gene>
<proteinExistence type="predicted"/>
<dbReference type="Pfam" id="PF14092">
    <property type="entry name" value="DUF4270"/>
    <property type="match status" value="1"/>
</dbReference>
<organism evidence="1 2">
    <name type="scientific">Pedobacter albus</name>
    <dbReference type="NCBI Taxonomy" id="3113905"/>
    <lineage>
        <taxon>Bacteria</taxon>
        <taxon>Pseudomonadati</taxon>
        <taxon>Bacteroidota</taxon>
        <taxon>Sphingobacteriia</taxon>
        <taxon>Sphingobacteriales</taxon>
        <taxon>Sphingobacteriaceae</taxon>
        <taxon>Pedobacter</taxon>
    </lineage>
</organism>
<evidence type="ECO:0000313" key="2">
    <source>
        <dbReference type="Proteomes" id="UP001336835"/>
    </source>
</evidence>
<evidence type="ECO:0000313" key="1">
    <source>
        <dbReference type="EMBL" id="MEE1946271.1"/>
    </source>
</evidence>
<name>A0ABU7IAG2_9SPHI</name>
<accession>A0ABU7IAG2</accession>
<protein>
    <submittedName>
        <fullName evidence="1">DUF4270 domain-containing protein</fullName>
    </submittedName>
</protein>